<dbReference type="Pfam" id="PF00085">
    <property type="entry name" value="Thioredoxin"/>
    <property type="match status" value="1"/>
</dbReference>
<dbReference type="Proteomes" id="UP001152798">
    <property type="component" value="Chromosome 3"/>
</dbReference>
<feature type="region of interest" description="Disordered" evidence="2">
    <location>
        <begin position="166"/>
        <end position="187"/>
    </location>
</feature>
<dbReference type="Gene3D" id="3.40.30.10">
    <property type="entry name" value="Glutaredoxin"/>
    <property type="match status" value="1"/>
</dbReference>
<sequence length="187" mass="21877">MIFLILNTLINTRCNFKFVPSTLPFLPWASVEMVLIEIADGEQFGRIVYQSCNRLLCVYFCATWALPCELIDPIVNRFAVLFPQVHFLRVTVHVTPQLVPEHVRNVPTFHFFYNMTQVGDFEGDNPEKLEDYLNRLTRDPTTPIESTVDPYAFCVPIRQVPTRRRRRISSRARRLPPLPEHNEETEE</sequence>
<evidence type="ECO:0000259" key="3">
    <source>
        <dbReference type="Pfam" id="PF00085"/>
    </source>
</evidence>
<accession>A0A9P0MNN1</accession>
<reference evidence="4" key="1">
    <citation type="submission" date="2022-01" db="EMBL/GenBank/DDBJ databases">
        <authorList>
            <person name="King R."/>
        </authorList>
    </citation>
    <scope>NUCLEOTIDE SEQUENCE</scope>
</reference>
<dbReference type="PANTHER" id="PTHR46115">
    <property type="entry name" value="THIOREDOXIN-LIKE PROTEIN 1"/>
    <property type="match status" value="1"/>
</dbReference>
<proteinExistence type="predicted"/>
<gene>
    <name evidence="4" type="ORF">NEZAVI_LOCUS7109</name>
</gene>
<evidence type="ECO:0000313" key="5">
    <source>
        <dbReference type="Proteomes" id="UP001152798"/>
    </source>
</evidence>
<keyword evidence="1" id="KW-1015">Disulfide bond</keyword>
<dbReference type="OrthoDB" id="2121326at2759"/>
<feature type="domain" description="Thioredoxin" evidence="3">
    <location>
        <begin position="40"/>
        <end position="134"/>
    </location>
</feature>
<dbReference type="EMBL" id="OV725079">
    <property type="protein sequence ID" value="CAH1397241.1"/>
    <property type="molecule type" value="Genomic_DNA"/>
</dbReference>
<dbReference type="SUPFAM" id="SSF52833">
    <property type="entry name" value="Thioredoxin-like"/>
    <property type="match status" value="1"/>
</dbReference>
<organism evidence="4 5">
    <name type="scientific">Nezara viridula</name>
    <name type="common">Southern green stink bug</name>
    <name type="synonym">Cimex viridulus</name>
    <dbReference type="NCBI Taxonomy" id="85310"/>
    <lineage>
        <taxon>Eukaryota</taxon>
        <taxon>Metazoa</taxon>
        <taxon>Ecdysozoa</taxon>
        <taxon>Arthropoda</taxon>
        <taxon>Hexapoda</taxon>
        <taxon>Insecta</taxon>
        <taxon>Pterygota</taxon>
        <taxon>Neoptera</taxon>
        <taxon>Paraneoptera</taxon>
        <taxon>Hemiptera</taxon>
        <taxon>Heteroptera</taxon>
        <taxon>Panheteroptera</taxon>
        <taxon>Pentatomomorpha</taxon>
        <taxon>Pentatomoidea</taxon>
        <taxon>Pentatomidae</taxon>
        <taxon>Pentatominae</taxon>
        <taxon>Nezara</taxon>
    </lineage>
</organism>
<dbReference type="CDD" id="cd02947">
    <property type="entry name" value="TRX_family"/>
    <property type="match status" value="1"/>
</dbReference>
<dbReference type="InterPro" id="IPR013766">
    <property type="entry name" value="Thioredoxin_domain"/>
</dbReference>
<dbReference type="InterPro" id="IPR036249">
    <property type="entry name" value="Thioredoxin-like_sf"/>
</dbReference>
<evidence type="ECO:0000256" key="1">
    <source>
        <dbReference type="ARBA" id="ARBA00023157"/>
    </source>
</evidence>
<evidence type="ECO:0000313" key="4">
    <source>
        <dbReference type="EMBL" id="CAH1397241.1"/>
    </source>
</evidence>
<keyword evidence="5" id="KW-1185">Reference proteome</keyword>
<protein>
    <recommendedName>
        <fullName evidence="3">Thioredoxin domain-containing protein</fullName>
    </recommendedName>
</protein>
<name>A0A9P0MNN1_NEZVI</name>
<dbReference type="AlphaFoldDB" id="A0A9P0MNN1"/>
<evidence type="ECO:0000256" key="2">
    <source>
        <dbReference type="SAM" id="MobiDB-lite"/>
    </source>
</evidence>